<organism evidence="2 3">
    <name type="scientific">Oedothorax gibbosus</name>
    <dbReference type="NCBI Taxonomy" id="931172"/>
    <lineage>
        <taxon>Eukaryota</taxon>
        <taxon>Metazoa</taxon>
        <taxon>Ecdysozoa</taxon>
        <taxon>Arthropoda</taxon>
        <taxon>Chelicerata</taxon>
        <taxon>Arachnida</taxon>
        <taxon>Araneae</taxon>
        <taxon>Araneomorphae</taxon>
        <taxon>Entelegynae</taxon>
        <taxon>Araneoidea</taxon>
        <taxon>Linyphiidae</taxon>
        <taxon>Erigoninae</taxon>
        <taxon>Oedothorax</taxon>
    </lineage>
</organism>
<keyword evidence="1" id="KW-1133">Transmembrane helix</keyword>
<dbReference type="Proteomes" id="UP000827092">
    <property type="component" value="Unassembled WGS sequence"/>
</dbReference>
<accession>A0AAV6V9U4</accession>
<evidence type="ECO:0000313" key="2">
    <source>
        <dbReference type="EMBL" id="KAG8192401.1"/>
    </source>
</evidence>
<proteinExistence type="predicted"/>
<reference evidence="2 3" key="1">
    <citation type="journal article" date="2022" name="Nat. Ecol. Evol.">
        <title>A masculinizing supergene underlies an exaggerated male reproductive morph in a spider.</title>
        <authorList>
            <person name="Hendrickx F."/>
            <person name="De Corte Z."/>
            <person name="Sonet G."/>
            <person name="Van Belleghem S.M."/>
            <person name="Kostlbacher S."/>
            <person name="Vangestel C."/>
        </authorList>
    </citation>
    <scope>NUCLEOTIDE SEQUENCE [LARGE SCALE GENOMIC DNA]</scope>
    <source>
        <strain evidence="2">W744_W776</strain>
    </source>
</reference>
<keyword evidence="1" id="KW-0472">Membrane</keyword>
<gene>
    <name evidence="2" type="ORF">JTE90_017936</name>
</gene>
<evidence type="ECO:0000313" key="3">
    <source>
        <dbReference type="Proteomes" id="UP000827092"/>
    </source>
</evidence>
<evidence type="ECO:0000256" key="1">
    <source>
        <dbReference type="SAM" id="Phobius"/>
    </source>
</evidence>
<dbReference type="AlphaFoldDB" id="A0AAV6V9U4"/>
<protein>
    <submittedName>
        <fullName evidence="2">Uncharacterized protein</fullName>
    </submittedName>
</protein>
<keyword evidence="3" id="KW-1185">Reference proteome</keyword>
<sequence>MIPSHLSDPQPVTPASAITVDRHVTVYVLLAGVAGGIMLAVVVMVCCKVCLRKKKQAQRQHVAFSRYSHRNSSSRSRKYHSLDSAASLEIETSCGYSESSPSSRYCPYLVLELELHPYQGSRSILELSI</sequence>
<feature type="transmembrane region" description="Helical" evidence="1">
    <location>
        <begin position="26"/>
        <end position="51"/>
    </location>
</feature>
<name>A0AAV6V9U4_9ARAC</name>
<comment type="caution">
    <text evidence="2">The sequence shown here is derived from an EMBL/GenBank/DDBJ whole genome shotgun (WGS) entry which is preliminary data.</text>
</comment>
<dbReference type="EMBL" id="JAFNEN010000139">
    <property type="protein sequence ID" value="KAG8192401.1"/>
    <property type="molecule type" value="Genomic_DNA"/>
</dbReference>
<keyword evidence="1" id="KW-0812">Transmembrane</keyword>